<dbReference type="PANTHER" id="PTHR11236:SF18">
    <property type="entry name" value="AMINODEOXYCHORISMATE SYNTHASE"/>
    <property type="match status" value="1"/>
</dbReference>
<comment type="similarity">
    <text evidence="1">In the C-terminal section; belongs to the anthranilate synthase component I family.</text>
</comment>
<dbReference type="InterPro" id="IPR006805">
    <property type="entry name" value="Anth_synth_I_N"/>
</dbReference>
<dbReference type="GO" id="GO:0046820">
    <property type="term" value="F:4-amino-4-deoxychorismate synthase activity"/>
    <property type="evidence" value="ECO:0007669"/>
    <property type="project" value="UniProtKB-EC"/>
</dbReference>
<dbReference type="InterPro" id="IPR015890">
    <property type="entry name" value="Chorismate_C"/>
</dbReference>
<proteinExistence type="inferred from homology"/>
<dbReference type="NCBIfam" id="TIGR00566">
    <property type="entry name" value="trpG_papA"/>
    <property type="match status" value="1"/>
</dbReference>
<dbReference type="SUPFAM" id="SSF56322">
    <property type="entry name" value="ADC synthase"/>
    <property type="match status" value="1"/>
</dbReference>
<feature type="domain" description="Glutamine amidotransferase" evidence="5">
    <location>
        <begin position="4"/>
        <end position="186"/>
    </location>
</feature>
<evidence type="ECO:0000259" key="6">
    <source>
        <dbReference type="Pfam" id="PF00425"/>
    </source>
</evidence>
<dbReference type="InterPro" id="IPR029062">
    <property type="entry name" value="Class_I_gatase-like"/>
</dbReference>
<dbReference type="Gene3D" id="3.40.50.880">
    <property type="match status" value="1"/>
</dbReference>
<dbReference type="CDD" id="cd01743">
    <property type="entry name" value="GATase1_Anthranilate_Synthase"/>
    <property type="match status" value="1"/>
</dbReference>
<keyword evidence="3 8" id="KW-0808">Transferase</keyword>
<dbReference type="PRINTS" id="PR00099">
    <property type="entry name" value="CPSGATASE"/>
</dbReference>
<evidence type="ECO:0000256" key="3">
    <source>
        <dbReference type="ARBA" id="ARBA00022679"/>
    </source>
</evidence>
<evidence type="ECO:0000313" key="9">
    <source>
        <dbReference type="Proteomes" id="UP000826540"/>
    </source>
</evidence>
<keyword evidence="4" id="KW-0315">Glutamine amidotransferase</keyword>
<dbReference type="PRINTS" id="PR00096">
    <property type="entry name" value="GATASE"/>
</dbReference>
<name>A0ABX8WTT4_9CYAN</name>
<dbReference type="SUPFAM" id="SSF52317">
    <property type="entry name" value="Class I glutamine amidotransferase-like"/>
    <property type="match status" value="1"/>
</dbReference>
<keyword evidence="9" id="KW-1185">Reference proteome</keyword>
<dbReference type="InterPro" id="IPR019999">
    <property type="entry name" value="Anth_synth_I-like"/>
</dbReference>
<dbReference type="Pfam" id="PF00117">
    <property type="entry name" value="GATase"/>
    <property type="match status" value="1"/>
</dbReference>
<dbReference type="RefSeq" id="WP_220608088.1">
    <property type="nucleotide sequence ID" value="NZ_CP080598.1"/>
</dbReference>
<reference evidence="8 9" key="1">
    <citation type="journal article" date="2022" name="J. Am. Chem. Soc.">
        <title>Biosynthesis of Guanitoxin Enables Global Environmental Detection in Freshwater Cyanobacteria.</title>
        <authorList>
            <person name="Lima S.T."/>
            <person name="Fallon T.R."/>
            <person name="Cordoza J.L."/>
            <person name="Chekan J.R."/>
            <person name="Delbaje E."/>
            <person name="Hopiavuori A.R."/>
            <person name="Alvarenga D.O."/>
            <person name="Wood S.M."/>
            <person name="Luhavaya H."/>
            <person name="Baumgartner J.T."/>
            <person name="Dorr F.A."/>
            <person name="Etchegaray A."/>
            <person name="Pinto E."/>
            <person name="McKinnie S.M.K."/>
            <person name="Fiore M.F."/>
            <person name="Moore B.S."/>
        </authorList>
    </citation>
    <scope>NUCLEOTIDE SEQUENCE [LARGE SCALE GENOMIC DNA]</scope>
    <source>
        <strain evidence="8 9">ITEP-024</strain>
    </source>
</reference>
<dbReference type="InterPro" id="IPR005802">
    <property type="entry name" value="ADC_synth_comp_1"/>
</dbReference>
<dbReference type="Pfam" id="PF00425">
    <property type="entry name" value="Chorismate_bind"/>
    <property type="match status" value="1"/>
</dbReference>
<evidence type="ECO:0000259" key="5">
    <source>
        <dbReference type="Pfam" id="PF00117"/>
    </source>
</evidence>
<dbReference type="PROSITE" id="PS51273">
    <property type="entry name" value="GATASE_TYPE_1"/>
    <property type="match status" value="1"/>
</dbReference>
<evidence type="ECO:0000256" key="4">
    <source>
        <dbReference type="ARBA" id="ARBA00022962"/>
    </source>
</evidence>
<dbReference type="EMBL" id="CP080598">
    <property type="protein sequence ID" value="QYX29815.1"/>
    <property type="molecule type" value="Genomic_DNA"/>
</dbReference>
<dbReference type="EC" id="2.6.1.85" evidence="2"/>
<dbReference type="Gene3D" id="3.60.120.10">
    <property type="entry name" value="Anthranilate synthase"/>
    <property type="match status" value="1"/>
</dbReference>
<evidence type="ECO:0000259" key="7">
    <source>
        <dbReference type="Pfam" id="PF04715"/>
    </source>
</evidence>
<dbReference type="PANTHER" id="PTHR11236">
    <property type="entry name" value="AMINOBENZOATE/ANTHRANILATE SYNTHASE"/>
    <property type="match status" value="1"/>
</dbReference>
<feature type="domain" description="Anthranilate synthase component I N-terminal" evidence="7">
    <location>
        <begin position="236"/>
        <end position="372"/>
    </location>
</feature>
<evidence type="ECO:0000256" key="2">
    <source>
        <dbReference type="ARBA" id="ARBA00013139"/>
    </source>
</evidence>
<dbReference type="InterPro" id="IPR017926">
    <property type="entry name" value="GATASE"/>
</dbReference>
<dbReference type="NCBIfam" id="TIGR00553">
    <property type="entry name" value="pabB"/>
    <property type="match status" value="1"/>
</dbReference>
<keyword evidence="8" id="KW-0032">Aminotransferase</keyword>
<feature type="domain" description="Chorismate-utilising enzyme C-terminal" evidence="6">
    <location>
        <begin position="422"/>
        <end position="679"/>
    </location>
</feature>
<dbReference type="PRINTS" id="PR00097">
    <property type="entry name" value="ANTSNTHASEII"/>
</dbReference>
<evidence type="ECO:0000313" key="8">
    <source>
        <dbReference type="EMBL" id="QYX29815.1"/>
    </source>
</evidence>
<dbReference type="Pfam" id="PF04715">
    <property type="entry name" value="Anth_synt_I_N"/>
    <property type="match status" value="1"/>
</dbReference>
<dbReference type="InterPro" id="IPR006221">
    <property type="entry name" value="TrpG/PapA_dom"/>
</dbReference>
<accession>A0ABX8WTT4</accession>
<organism evidence="8 9">
    <name type="scientific">Sphaerospermopsis torques-reginae ITEP-024</name>
    <dbReference type="NCBI Taxonomy" id="984208"/>
    <lineage>
        <taxon>Bacteria</taxon>
        <taxon>Bacillati</taxon>
        <taxon>Cyanobacteriota</taxon>
        <taxon>Cyanophyceae</taxon>
        <taxon>Nostocales</taxon>
        <taxon>Aphanizomenonaceae</taxon>
        <taxon>Sphaerospermopsis</taxon>
        <taxon>Sphaerospermopsis torques-reginae</taxon>
    </lineage>
</organism>
<dbReference type="Proteomes" id="UP000826540">
    <property type="component" value="Chromosome"/>
</dbReference>
<dbReference type="InterPro" id="IPR005801">
    <property type="entry name" value="ADC_synthase"/>
</dbReference>
<evidence type="ECO:0000256" key="1">
    <source>
        <dbReference type="ARBA" id="ARBA00005970"/>
    </source>
</evidence>
<gene>
    <name evidence="8" type="primary">pabB</name>
    <name evidence="8" type="ORF">K2F26_12520</name>
</gene>
<sequence length="727" mass="82642">MKTLIIDNYDSYTFNLYQFIAEVNGENPIVIRNDEVDWENLTKINFDNVVISPGPGRPEKIEDFGICGQVLKSLKIPVLGVCLGHQGLGYFYGGKIIHAPEIKHGRLSEVYHNNCELFQGLPPSFLAVCYNSLVVADDIPECLEKIAWTPEGVVMGLRHRHLPFWGVQFHPESICTEYGKEIFKNFRNITAKFYNSQIPENIDKRNIFLPKKNQNQQQKQYQVYSKKLDIYPDAEQVFTQLFGDKVNSFWLDSSRYEPGLSRFSFMGDNSGIHSLLVEYWTENKEIKITQGDKITTYQESIFDYLQREIKNRHFVNEELPFNFNCGFVGYFGYELKAECGGNLGHKSNLPDAVFILADRIIAFDHQEQVIYLVCLSTEEETAKSWFLETELKLQSLSLLKPIIKPAQQKNKTIKFHLQQIEKNYLDDIQTSLKEIYEGETYQVCLTNKLSTEVTPEPLEFYRTLRKINPAPYSAFLKLGNYNKNFSIACSSPERFLSIDSQGWVETKPIKGTLTRGKTPQEDELLKASLRNSEKDRSENLMIVDLLRNDLGRVCQVASVHVPKLMDVETYSTVHQLVTTIRGLLRPEMDAIDCIKNAFPGGSMTGAPKIRTMEIIDKLEPKARGIYSGAIGFLSCNGAADLNIVIRTAILTSEKTSIGVGGGIVALSNSQAELEEMLLKAKALIEALVITVNGEFNSEQYQIVDAHNFVFRDQEIPDPVILFMKKVN</sequence>
<protein>
    <recommendedName>
        <fullName evidence="2">aminodeoxychorismate synthase</fullName>
        <ecNumber evidence="2">2.6.1.85</ecNumber>
    </recommendedName>
</protein>